<keyword evidence="2" id="KW-0472">Membrane</keyword>
<dbReference type="Proteomes" id="UP000244224">
    <property type="component" value="Unassembled WGS sequence"/>
</dbReference>
<keyword evidence="4" id="KW-1185">Reference proteome</keyword>
<dbReference type="RefSeq" id="WP_108127940.1">
    <property type="nucleotide sequence ID" value="NZ_QBKP01000002.1"/>
</dbReference>
<dbReference type="OrthoDB" id="7851747at2"/>
<accession>A0A2T6B8W1</accession>
<gene>
    <name evidence="3" type="ORF">C8N34_102301</name>
</gene>
<name>A0A2T6B8W1_9RHOB</name>
<evidence type="ECO:0000313" key="3">
    <source>
        <dbReference type="EMBL" id="PTX52521.1"/>
    </source>
</evidence>
<evidence type="ECO:0000256" key="2">
    <source>
        <dbReference type="SAM" id="Phobius"/>
    </source>
</evidence>
<dbReference type="AlphaFoldDB" id="A0A2T6B8W1"/>
<feature type="region of interest" description="Disordered" evidence="1">
    <location>
        <begin position="111"/>
        <end position="146"/>
    </location>
</feature>
<organism evidence="3 4">
    <name type="scientific">Gemmobacter caeni</name>
    <dbReference type="NCBI Taxonomy" id="589035"/>
    <lineage>
        <taxon>Bacteria</taxon>
        <taxon>Pseudomonadati</taxon>
        <taxon>Pseudomonadota</taxon>
        <taxon>Alphaproteobacteria</taxon>
        <taxon>Rhodobacterales</taxon>
        <taxon>Paracoccaceae</taxon>
        <taxon>Gemmobacter</taxon>
    </lineage>
</organism>
<evidence type="ECO:0000256" key="1">
    <source>
        <dbReference type="SAM" id="MobiDB-lite"/>
    </source>
</evidence>
<dbReference type="InterPro" id="IPR047756">
    <property type="entry name" value="IcmT-like"/>
</dbReference>
<comment type="caution">
    <text evidence="3">The sequence shown here is derived from an EMBL/GenBank/DDBJ whole genome shotgun (WGS) entry which is preliminary data.</text>
</comment>
<reference evidence="3 4" key="1">
    <citation type="submission" date="2018-04" db="EMBL/GenBank/DDBJ databases">
        <title>Genomic Encyclopedia of Archaeal and Bacterial Type Strains, Phase II (KMG-II): from individual species to whole genera.</title>
        <authorList>
            <person name="Goeker M."/>
        </authorList>
    </citation>
    <scope>NUCLEOTIDE SEQUENCE [LARGE SCALE GENOMIC DNA]</scope>
    <source>
        <strain evidence="3 4">DSM 21823</strain>
    </source>
</reference>
<dbReference type="EMBL" id="QBKP01000002">
    <property type="protein sequence ID" value="PTX52521.1"/>
    <property type="molecule type" value="Genomic_DNA"/>
</dbReference>
<proteinExistence type="predicted"/>
<keyword evidence="2" id="KW-1133">Transmembrane helix</keyword>
<keyword evidence="2" id="KW-0812">Transmembrane</keyword>
<evidence type="ECO:0000313" key="4">
    <source>
        <dbReference type="Proteomes" id="UP000244224"/>
    </source>
</evidence>
<sequence>MIFGTPLFWRETHKPGKFLIFEGRVVIVLLLMVMHIRPWTITLALFVMGVLWYFDRKGVSADSILRYLRARIVGRKRSARGVHAERVAVDFHFEPVRFRQAERLRLAREGAVKGATPPATSKKRVGLFGGKREAPVKTNGKRGSDA</sequence>
<protein>
    <submittedName>
        <fullName evidence="3">Uncharacterized protein</fullName>
    </submittedName>
</protein>
<dbReference type="NCBIfam" id="NF038220">
    <property type="entry name" value="IcmT_TraK"/>
    <property type="match status" value="1"/>
</dbReference>
<feature type="transmembrane region" description="Helical" evidence="2">
    <location>
        <begin position="25"/>
        <end position="54"/>
    </location>
</feature>